<proteinExistence type="inferred from homology"/>
<protein>
    <recommendedName>
        <fullName evidence="12 13">Ferrous iron transport protein B</fullName>
    </recommendedName>
</protein>
<name>A0ABT3PRU3_9BACT</name>
<evidence type="ECO:0000256" key="12">
    <source>
        <dbReference type="NCBIfam" id="TIGR00437"/>
    </source>
</evidence>
<dbReference type="PRINTS" id="PR00326">
    <property type="entry name" value="GTP1OBG"/>
</dbReference>
<dbReference type="Proteomes" id="UP001207918">
    <property type="component" value="Unassembled WGS sequence"/>
</dbReference>
<dbReference type="PANTHER" id="PTHR43185">
    <property type="entry name" value="FERROUS IRON TRANSPORT PROTEIN B"/>
    <property type="match status" value="1"/>
</dbReference>
<dbReference type="RefSeq" id="WP_265767357.1">
    <property type="nucleotide sequence ID" value="NZ_JAGGJA010000014.1"/>
</dbReference>
<keyword evidence="7 13" id="KW-1133">Transmembrane helix</keyword>
<accession>A0ABT3PRU3</accession>
<feature type="transmembrane region" description="Helical" evidence="13">
    <location>
        <begin position="429"/>
        <end position="451"/>
    </location>
</feature>
<dbReference type="InterPro" id="IPR003373">
    <property type="entry name" value="Fe2_transport_prot-B"/>
</dbReference>
<dbReference type="Pfam" id="PF07670">
    <property type="entry name" value="Gate"/>
    <property type="match status" value="2"/>
</dbReference>
<keyword evidence="6" id="KW-0547">Nucleotide-binding</keyword>
<comment type="function">
    <text evidence="13">Probable transporter of a GTP-driven Fe(2+) uptake system.</text>
</comment>
<evidence type="ECO:0000256" key="3">
    <source>
        <dbReference type="ARBA" id="ARBA00022475"/>
    </source>
</evidence>
<evidence type="ECO:0000256" key="4">
    <source>
        <dbReference type="ARBA" id="ARBA00022496"/>
    </source>
</evidence>
<evidence type="ECO:0000256" key="13">
    <source>
        <dbReference type="RuleBase" id="RU362098"/>
    </source>
</evidence>
<dbReference type="InterPro" id="IPR011640">
    <property type="entry name" value="Fe2_transport_prot_B_C"/>
</dbReference>
<evidence type="ECO:0000256" key="2">
    <source>
        <dbReference type="ARBA" id="ARBA00022448"/>
    </source>
</evidence>
<dbReference type="CDD" id="cd01879">
    <property type="entry name" value="FeoB"/>
    <property type="match status" value="1"/>
</dbReference>
<evidence type="ECO:0000256" key="8">
    <source>
        <dbReference type="ARBA" id="ARBA00023004"/>
    </source>
</evidence>
<keyword evidence="11 13" id="KW-0472">Membrane</keyword>
<dbReference type="Gene3D" id="3.40.50.300">
    <property type="entry name" value="P-loop containing nucleotide triphosphate hydrolases"/>
    <property type="match status" value="1"/>
</dbReference>
<dbReference type="SUPFAM" id="SSF52540">
    <property type="entry name" value="P-loop containing nucleoside triphosphate hydrolases"/>
    <property type="match status" value="1"/>
</dbReference>
<evidence type="ECO:0000256" key="5">
    <source>
        <dbReference type="ARBA" id="ARBA00022692"/>
    </source>
</evidence>
<keyword evidence="5 13" id="KW-0812">Transmembrane</keyword>
<dbReference type="NCBIfam" id="TIGR00437">
    <property type="entry name" value="feoB"/>
    <property type="match status" value="1"/>
</dbReference>
<evidence type="ECO:0000256" key="7">
    <source>
        <dbReference type="ARBA" id="ARBA00022989"/>
    </source>
</evidence>
<dbReference type="InterPro" id="IPR030389">
    <property type="entry name" value="G_FEOB_dom"/>
</dbReference>
<keyword evidence="3" id="KW-1003">Cell membrane</keyword>
<dbReference type="InterPro" id="IPR050860">
    <property type="entry name" value="FeoB_GTPase"/>
</dbReference>
<comment type="similarity">
    <text evidence="13">Belongs to the TRAFAC class TrmE-Era-EngA-EngB-Septin-like GTPase superfamily. FeoB GTPase (TC 9.A.8) family.</text>
</comment>
<dbReference type="InterPro" id="IPR005225">
    <property type="entry name" value="Small_GTP-bd"/>
</dbReference>
<reference evidence="15 16" key="1">
    <citation type="submission" date="2021-03" db="EMBL/GenBank/DDBJ databases">
        <title>Aliifodinibius sp. nov., a new bacterium isolated from saline soil.</title>
        <authorList>
            <person name="Galisteo C."/>
            <person name="De La Haba R."/>
            <person name="Sanchez-Porro C."/>
            <person name="Ventosa A."/>
        </authorList>
    </citation>
    <scope>NUCLEOTIDE SEQUENCE [LARGE SCALE GENOMIC DNA]</scope>
    <source>
        <strain evidence="15 16">1BSP15-2V2</strain>
    </source>
</reference>
<dbReference type="EMBL" id="JAGGJA010000014">
    <property type="protein sequence ID" value="MCW9708572.1"/>
    <property type="molecule type" value="Genomic_DNA"/>
</dbReference>
<dbReference type="PROSITE" id="PS51711">
    <property type="entry name" value="G_FEOB"/>
    <property type="match status" value="1"/>
</dbReference>
<dbReference type="InterPro" id="IPR027417">
    <property type="entry name" value="P-loop_NTPase"/>
</dbReference>
<keyword evidence="4 13" id="KW-0410">Iron transport</keyword>
<organism evidence="15 16">
    <name type="scientific">Fodinibius salsisoli</name>
    <dbReference type="NCBI Taxonomy" id="2820877"/>
    <lineage>
        <taxon>Bacteria</taxon>
        <taxon>Pseudomonadati</taxon>
        <taxon>Balneolota</taxon>
        <taxon>Balneolia</taxon>
        <taxon>Balneolales</taxon>
        <taxon>Balneolaceae</taxon>
        <taxon>Fodinibius</taxon>
    </lineage>
</organism>
<evidence type="ECO:0000313" key="15">
    <source>
        <dbReference type="EMBL" id="MCW9708572.1"/>
    </source>
</evidence>
<evidence type="ECO:0000256" key="1">
    <source>
        <dbReference type="ARBA" id="ARBA00004651"/>
    </source>
</evidence>
<dbReference type="Pfam" id="PF07664">
    <property type="entry name" value="FeoB_C"/>
    <property type="match status" value="1"/>
</dbReference>
<evidence type="ECO:0000256" key="11">
    <source>
        <dbReference type="ARBA" id="ARBA00023136"/>
    </source>
</evidence>
<comment type="caution">
    <text evidence="15">The sequence shown here is derived from an EMBL/GenBank/DDBJ whole genome shotgun (WGS) entry which is preliminary data.</text>
</comment>
<evidence type="ECO:0000259" key="14">
    <source>
        <dbReference type="PROSITE" id="PS51711"/>
    </source>
</evidence>
<keyword evidence="16" id="KW-1185">Reference proteome</keyword>
<keyword evidence="2 13" id="KW-0813">Transport</keyword>
<dbReference type="NCBIfam" id="TIGR00231">
    <property type="entry name" value="small_GTP"/>
    <property type="match status" value="1"/>
</dbReference>
<feature type="transmembrane region" description="Helical" evidence="13">
    <location>
        <begin position="351"/>
        <end position="375"/>
    </location>
</feature>
<dbReference type="InterPro" id="IPR011642">
    <property type="entry name" value="Gate_dom"/>
</dbReference>
<evidence type="ECO:0000256" key="6">
    <source>
        <dbReference type="ARBA" id="ARBA00022741"/>
    </source>
</evidence>
<keyword evidence="8 13" id="KW-0408">Iron</keyword>
<gene>
    <name evidence="15" type="primary">feoB</name>
    <name evidence="15" type="ORF">J6I44_17050</name>
</gene>
<dbReference type="Pfam" id="PF02421">
    <property type="entry name" value="FeoB_N"/>
    <property type="match status" value="1"/>
</dbReference>
<evidence type="ECO:0000313" key="16">
    <source>
        <dbReference type="Proteomes" id="UP001207918"/>
    </source>
</evidence>
<feature type="domain" description="FeoB-type G" evidence="14">
    <location>
        <begin position="5"/>
        <end position="175"/>
    </location>
</feature>
<evidence type="ECO:0000256" key="10">
    <source>
        <dbReference type="ARBA" id="ARBA00023134"/>
    </source>
</evidence>
<feature type="transmembrane region" description="Helical" evidence="13">
    <location>
        <begin position="295"/>
        <end position="316"/>
    </location>
</feature>
<sequence>MKNQPLTIALVGNPNTGKSTLFNALTGLKQKVGNYPGVTVERKTGSVEIDGTRHKIIDLPGTYSLNHKKVDERIAYQTLIGEYEYEETPDLAVLVLDSTNLDRNMYLATQVMDLEIPMIVLLNMSDLAEERGIEVDTNTIQKRLGVPVLPIVAKDKGDIQNVRQAIADHDLEAPKPLSWKPQQPLAEAITLITDEWLHPHTDLPDRAHPIEALRLISNNQVSDDFKNHPRREVAEEIIAKAQSQLEDAGENPTAVEVMARYKFIEQCTSNGNGNHRQEESETLSDKIDAVVTHKFLGPVILVAILLLMFQAIFSWAEPFMNLIDLFFVQAGNTVAETLPPGILNDLLVEGIIAGLGGVVIFLPQIMFLFFFISILEGTGYMARAAFVMDGFMTRIGLHGRSVVPLMSGFACAVPGIMAARTIESWSDRLITIMVLPFMACSARLPVYALMISAFVPNENAFGFISMQGLTFFGLYIFGIVMAILAAWVMKMFFTDGESTPFMMELPSYKMPKWSAVFYNMFERGWIFVKEAGKIIMAISIVLWFLASYPKVEVPDSITNSTTTTEASFNAQESASSYKLKHSYAGQIGQFIEPVIKPLGFDWKIGIGLITSFAAREVMVGTLNTIYSVGESGGNTTTLKQKLINDKDPDTGEAVFSTLSAISLMVFFALAMQCMSTLAIVRRETNSWKWPAIMFIYMTALAYICSLVVYQGGQALGW</sequence>
<keyword evidence="10 13" id="KW-0342">GTP-binding</keyword>
<comment type="caution">
    <text evidence="13">Lacks conserved residue(s) required for the propagation of feature annotation.</text>
</comment>
<comment type="subcellular location">
    <subcellularLocation>
        <location evidence="13">Cell inner membrane</location>
        <topology evidence="13">Multi-pass membrane protein</topology>
    </subcellularLocation>
    <subcellularLocation>
        <location evidence="1">Cell membrane</location>
        <topology evidence="1">Multi-pass membrane protein</topology>
    </subcellularLocation>
</comment>
<feature type="transmembrane region" description="Helical" evidence="13">
    <location>
        <begin position="526"/>
        <end position="546"/>
    </location>
</feature>
<dbReference type="PANTHER" id="PTHR43185:SF1">
    <property type="entry name" value="FE(2+) TRANSPORTER FEOB"/>
    <property type="match status" value="1"/>
</dbReference>
<feature type="transmembrane region" description="Helical" evidence="13">
    <location>
        <begin position="692"/>
        <end position="712"/>
    </location>
</feature>
<feature type="transmembrane region" description="Helical" evidence="13">
    <location>
        <begin position="654"/>
        <end position="680"/>
    </location>
</feature>
<keyword evidence="9" id="KW-0406">Ion transport</keyword>
<dbReference type="InterPro" id="IPR006073">
    <property type="entry name" value="GTP-bd"/>
</dbReference>
<evidence type="ECO:0000256" key="9">
    <source>
        <dbReference type="ARBA" id="ARBA00023065"/>
    </source>
</evidence>
<feature type="transmembrane region" description="Helical" evidence="13">
    <location>
        <begin position="471"/>
        <end position="493"/>
    </location>
</feature>